<dbReference type="STRING" id="299467.A0A443SR15"/>
<keyword evidence="3" id="KW-0675">Receptor</keyword>
<accession>A0A443SR15</accession>
<dbReference type="OrthoDB" id="9999955at2759"/>
<feature type="region of interest" description="Disordered" evidence="1">
    <location>
        <begin position="165"/>
        <end position="220"/>
    </location>
</feature>
<keyword evidence="3" id="KW-0449">Lipoprotein</keyword>
<proteinExistence type="predicted"/>
<feature type="compositionally biased region" description="Basic and acidic residues" evidence="1">
    <location>
        <begin position="165"/>
        <end position="189"/>
    </location>
</feature>
<evidence type="ECO:0000313" key="3">
    <source>
        <dbReference type="EMBL" id="RWS29986.1"/>
    </source>
</evidence>
<dbReference type="PROSITE" id="PS01179">
    <property type="entry name" value="PID"/>
    <property type="match status" value="1"/>
</dbReference>
<gene>
    <name evidence="3" type="ORF">B4U80_01325</name>
</gene>
<protein>
    <submittedName>
        <fullName evidence="3">Low density lipoprotein receptor adapter protein 1-B-like protein</fullName>
    </submittedName>
</protein>
<dbReference type="Gene3D" id="2.30.29.30">
    <property type="entry name" value="Pleckstrin-homology domain (PH domain)/Phosphotyrosine-binding domain (PTB)"/>
    <property type="match status" value="1"/>
</dbReference>
<dbReference type="CDD" id="cd13159">
    <property type="entry name" value="PTB_LDLRAP-mammal-like"/>
    <property type="match status" value="1"/>
</dbReference>
<dbReference type="AlphaFoldDB" id="A0A443SR15"/>
<comment type="caution">
    <text evidence="3">The sequence shown here is derived from an EMBL/GenBank/DDBJ whole genome shotgun (WGS) entry which is preliminary data.</text>
</comment>
<dbReference type="Pfam" id="PF00640">
    <property type="entry name" value="PID"/>
    <property type="match status" value="1"/>
</dbReference>
<name>A0A443SR15_9ACAR</name>
<reference evidence="3 4" key="1">
    <citation type="journal article" date="2018" name="Gigascience">
        <title>Genomes of trombidid mites reveal novel predicted allergens and laterally-transferred genes associated with secondary metabolism.</title>
        <authorList>
            <person name="Dong X."/>
            <person name="Chaisiri K."/>
            <person name="Xia D."/>
            <person name="Armstrong S.D."/>
            <person name="Fang Y."/>
            <person name="Donnelly M.J."/>
            <person name="Kadowaki T."/>
            <person name="McGarry J.W."/>
            <person name="Darby A.C."/>
            <person name="Makepeace B.L."/>
        </authorList>
    </citation>
    <scope>NUCLEOTIDE SEQUENCE [LARGE SCALE GENOMIC DNA]</scope>
    <source>
        <strain evidence="3">UoL-UT</strain>
    </source>
</reference>
<sequence length="220" mass="24359">MSYFRKAFNFGKSKHKKLPEDWGESIKAPVSEGITFYVKYLGSTLVAEPSNDAITAEAIKTIIAMAKASSKKLNNVALTVKPTGISTQDAQTKEKHLDVSIYRISYCSADATYDRVVAFIATNKNETFECHAFLTNKRKVAQAAALTISQAFTIAFDKWKHHKGEVEDKKKPENVENGKETNGETKETANEGALIDLTCDDGDHKNGSSDDFDMNDSFMK</sequence>
<organism evidence="3 4">
    <name type="scientific">Leptotrombidium deliense</name>
    <dbReference type="NCBI Taxonomy" id="299467"/>
    <lineage>
        <taxon>Eukaryota</taxon>
        <taxon>Metazoa</taxon>
        <taxon>Ecdysozoa</taxon>
        <taxon>Arthropoda</taxon>
        <taxon>Chelicerata</taxon>
        <taxon>Arachnida</taxon>
        <taxon>Acari</taxon>
        <taxon>Acariformes</taxon>
        <taxon>Trombidiformes</taxon>
        <taxon>Prostigmata</taxon>
        <taxon>Anystina</taxon>
        <taxon>Parasitengona</taxon>
        <taxon>Trombiculoidea</taxon>
        <taxon>Trombiculidae</taxon>
        <taxon>Leptotrombidium</taxon>
    </lineage>
</organism>
<dbReference type="InterPro" id="IPR006020">
    <property type="entry name" value="PTB/PI_dom"/>
</dbReference>
<dbReference type="PANTHER" id="PTHR11232">
    <property type="entry name" value="PHOSPHOTYROSINE INTERACTION DOMAIN-CONTAINING FAMILY MEMBER"/>
    <property type="match status" value="1"/>
</dbReference>
<dbReference type="InterPro" id="IPR011993">
    <property type="entry name" value="PH-like_dom_sf"/>
</dbReference>
<dbReference type="SMART" id="SM00462">
    <property type="entry name" value="PTB"/>
    <property type="match status" value="1"/>
</dbReference>
<feature type="domain" description="PID" evidence="2">
    <location>
        <begin position="33"/>
        <end position="158"/>
    </location>
</feature>
<evidence type="ECO:0000256" key="1">
    <source>
        <dbReference type="SAM" id="MobiDB-lite"/>
    </source>
</evidence>
<dbReference type="VEuPathDB" id="VectorBase:LDEU002056"/>
<dbReference type="InterPro" id="IPR051133">
    <property type="entry name" value="Adapter_Engulfment-Domain"/>
</dbReference>
<dbReference type="EMBL" id="NCKV01000691">
    <property type="protein sequence ID" value="RWS29986.1"/>
    <property type="molecule type" value="Genomic_DNA"/>
</dbReference>
<evidence type="ECO:0000313" key="4">
    <source>
        <dbReference type="Proteomes" id="UP000288716"/>
    </source>
</evidence>
<dbReference type="PANTHER" id="PTHR11232:SF74">
    <property type="entry name" value="PTB DOMAIN-CONTAINING ADAPTER PROTEIN CED-6-LIKE PROTEIN"/>
    <property type="match status" value="1"/>
</dbReference>
<dbReference type="SUPFAM" id="SSF50729">
    <property type="entry name" value="PH domain-like"/>
    <property type="match status" value="1"/>
</dbReference>
<keyword evidence="4" id="KW-1185">Reference proteome</keyword>
<evidence type="ECO:0000259" key="2">
    <source>
        <dbReference type="PROSITE" id="PS01179"/>
    </source>
</evidence>
<dbReference type="Proteomes" id="UP000288716">
    <property type="component" value="Unassembled WGS sequence"/>
</dbReference>